<evidence type="ECO:0000313" key="1">
    <source>
        <dbReference type="EMBL" id="CAF2999250.1"/>
    </source>
</evidence>
<organism evidence="1 2">
    <name type="scientific">Lepeophtheirus salmonis</name>
    <name type="common">Salmon louse</name>
    <name type="synonym">Caligus salmonis</name>
    <dbReference type="NCBI Taxonomy" id="72036"/>
    <lineage>
        <taxon>Eukaryota</taxon>
        <taxon>Metazoa</taxon>
        <taxon>Ecdysozoa</taxon>
        <taxon>Arthropoda</taxon>
        <taxon>Crustacea</taxon>
        <taxon>Multicrustacea</taxon>
        <taxon>Hexanauplia</taxon>
        <taxon>Copepoda</taxon>
        <taxon>Siphonostomatoida</taxon>
        <taxon>Caligidae</taxon>
        <taxon>Lepeophtheirus</taxon>
    </lineage>
</organism>
<proteinExistence type="predicted"/>
<gene>
    <name evidence="1" type="ORF">LSAA_13102</name>
</gene>
<reference evidence="1" key="1">
    <citation type="submission" date="2021-02" db="EMBL/GenBank/DDBJ databases">
        <authorList>
            <person name="Bekaert M."/>
        </authorList>
    </citation>
    <scope>NUCLEOTIDE SEQUENCE</scope>
    <source>
        <strain evidence="1">IoA-00</strain>
    </source>
</reference>
<sequence>MIMKAVVLSILITSYFQPIKCEESISSSKTELESSIDSSKNRDGRLLVTTSVVTSTLQTSTSCFVFMGAAPTTACSRKKRSIIDTPIPGLVGFSVSESDHSEKTLPKKEHIESDENELSGLNRLARVLYFITSTSTQIQTSFTKTTTFTLVGCTPANLGLTMC</sequence>
<accession>A0A7R8HCC4</accession>
<dbReference type="AlphaFoldDB" id="A0A7R8HCC4"/>
<dbReference type="Proteomes" id="UP000675881">
    <property type="component" value="Chromosome 7"/>
</dbReference>
<name>A0A7R8HCC4_LEPSM</name>
<evidence type="ECO:0000313" key="2">
    <source>
        <dbReference type="Proteomes" id="UP000675881"/>
    </source>
</evidence>
<keyword evidence="2" id="KW-1185">Reference proteome</keyword>
<protein>
    <submittedName>
        <fullName evidence="1">(salmon louse) hypothetical protein</fullName>
    </submittedName>
</protein>
<dbReference type="EMBL" id="HG994586">
    <property type="protein sequence ID" value="CAF2999250.1"/>
    <property type="molecule type" value="Genomic_DNA"/>
</dbReference>